<name>A0A5S3YKA3_9GAMM</name>
<dbReference type="GO" id="GO:0003677">
    <property type="term" value="F:DNA binding"/>
    <property type="evidence" value="ECO:0007669"/>
    <property type="project" value="UniProtKB-KW"/>
</dbReference>
<protein>
    <submittedName>
        <fullName evidence="1">DNA-binding transcriptional regulator</fullName>
    </submittedName>
</protein>
<organism evidence="1 2">
    <name type="scientific">Pseudoalteromonas ruthenica</name>
    <dbReference type="NCBI Taxonomy" id="151081"/>
    <lineage>
        <taxon>Bacteria</taxon>
        <taxon>Pseudomonadati</taxon>
        <taxon>Pseudomonadota</taxon>
        <taxon>Gammaproteobacteria</taxon>
        <taxon>Alteromonadales</taxon>
        <taxon>Pseudoalteromonadaceae</taxon>
        <taxon>Pseudoalteromonas</taxon>
    </lineage>
</organism>
<dbReference type="AlphaFoldDB" id="A0A5S3YKA3"/>
<feature type="non-terminal residue" evidence="1">
    <location>
        <position position="1"/>
    </location>
</feature>
<proteinExistence type="predicted"/>
<gene>
    <name evidence="1" type="ORF">CWC05_22275</name>
</gene>
<comment type="caution">
    <text evidence="1">The sequence shown here is derived from an EMBL/GenBank/DDBJ whole genome shotgun (WGS) entry which is preliminary data.</text>
</comment>
<keyword evidence="1" id="KW-0238">DNA-binding</keyword>
<reference evidence="2" key="2">
    <citation type="submission" date="2019-06" db="EMBL/GenBank/DDBJ databases">
        <title>Co-occurence of chitin degradation, pigmentation and bioactivity in marine Pseudoalteromonas.</title>
        <authorList>
            <person name="Sonnenschein E.C."/>
            <person name="Bech P.K."/>
        </authorList>
    </citation>
    <scope>NUCLEOTIDE SEQUENCE [LARGE SCALE GENOMIC DNA]</scope>
    <source>
        <strain evidence="2">S2897</strain>
    </source>
</reference>
<sequence length="51" mass="6028">CLLRLDYREFRIDRIQSACTLDIYFEQHSEKSLSHYVALVTAKYANCSNNK</sequence>
<evidence type="ECO:0000313" key="1">
    <source>
        <dbReference type="EMBL" id="TMP74217.1"/>
    </source>
</evidence>
<dbReference type="EMBL" id="PNCG01000729">
    <property type="protein sequence ID" value="TMP74217.1"/>
    <property type="molecule type" value="Genomic_DNA"/>
</dbReference>
<dbReference type="Proteomes" id="UP000305874">
    <property type="component" value="Unassembled WGS sequence"/>
</dbReference>
<accession>A0A5S3YKA3</accession>
<evidence type="ECO:0000313" key="2">
    <source>
        <dbReference type="Proteomes" id="UP000305874"/>
    </source>
</evidence>
<reference evidence="1 2" key="1">
    <citation type="submission" date="2017-12" db="EMBL/GenBank/DDBJ databases">
        <authorList>
            <person name="Paulsen S."/>
            <person name="Gram L.K."/>
        </authorList>
    </citation>
    <scope>NUCLEOTIDE SEQUENCE [LARGE SCALE GENOMIC DNA]</scope>
    <source>
        <strain evidence="1 2">S2897</strain>
    </source>
</reference>